<dbReference type="Proteomes" id="UP000288168">
    <property type="component" value="Unassembled WGS sequence"/>
</dbReference>
<gene>
    <name evidence="1" type="ORF">CEP54_013056</name>
</gene>
<dbReference type="AlphaFoldDB" id="A0A428P549"/>
<dbReference type="EMBL" id="NKCI01000202">
    <property type="protein sequence ID" value="RSL48161.1"/>
    <property type="molecule type" value="Genomic_DNA"/>
</dbReference>
<accession>A0A428P549</accession>
<dbReference type="STRING" id="1325734.A0A428P549"/>
<name>A0A428P549_9HYPO</name>
<evidence type="ECO:0000313" key="2">
    <source>
        <dbReference type="Proteomes" id="UP000288168"/>
    </source>
</evidence>
<protein>
    <submittedName>
        <fullName evidence="1">Uncharacterized protein</fullName>
    </submittedName>
</protein>
<keyword evidence="2" id="KW-1185">Reference proteome</keyword>
<organism evidence="1 2">
    <name type="scientific">Fusarium duplospermum</name>
    <dbReference type="NCBI Taxonomy" id="1325734"/>
    <lineage>
        <taxon>Eukaryota</taxon>
        <taxon>Fungi</taxon>
        <taxon>Dikarya</taxon>
        <taxon>Ascomycota</taxon>
        <taxon>Pezizomycotina</taxon>
        <taxon>Sordariomycetes</taxon>
        <taxon>Hypocreomycetidae</taxon>
        <taxon>Hypocreales</taxon>
        <taxon>Nectriaceae</taxon>
        <taxon>Fusarium</taxon>
        <taxon>Fusarium solani species complex</taxon>
    </lineage>
</organism>
<reference evidence="1 2" key="1">
    <citation type="submission" date="2017-06" db="EMBL/GenBank/DDBJ databases">
        <title>Comparative genomic analysis of Ambrosia Fusariam Clade fungi.</title>
        <authorList>
            <person name="Stajich J.E."/>
            <person name="Carrillo J."/>
            <person name="Kijimoto T."/>
            <person name="Eskalen A."/>
            <person name="O'Donnell K."/>
            <person name="Kasson M."/>
        </authorList>
    </citation>
    <scope>NUCLEOTIDE SEQUENCE [LARGE SCALE GENOMIC DNA]</scope>
    <source>
        <strain evidence="1 2">NRRL62584</strain>
    </source>
</reference>
<dbReference type="OrthoDB" id="4883757at2759"/>
<sequence length="401" mass="45421">MLETPTGLFGLLPNEIILHLVGLLPIADVVSLKRATYDLLPVLAERIDPSRYLQSTGPFADSPELLEVMARHGAVLSGSRALEYFVPGSSTNDSDWDFYVPPILPSIIAVKNALEKSGVTFESSLESAARRLREKSEVILNQNQIVSIAYEAFFNKISWSMEQQIVINSVRYMYPALRDMTMHVRENGSVGWMGDLIPIFIREGGRVTFLQPHEEMTHVYPENVASKVLSGTAHRNGSAVSVQLVVGTIDRRMTSITDGLSQTVFGSILSFYGSHVQCMLSKHVALHLYYRLASGKRAFRWQVPEAVHQRAENAVEKYVTRGFRFITASDNREEWTFRSTEDNDSFLIEFDTREHYVPTLSQIKDLRWCHMGEMIQMSSQPRTMDSRRELLRFGIGHITKS</sequence>
<comment type="caution">
    <text evidence="1">The sequence shown here is derived from an EMBL/GenBank/DDBJ whole genome shotgun (WGS) entry which is preliminary data.</text>
</comment>
<proteinExistence type="predicted"/>
<evidence type="ECO:0000313" key="1">
    <source>
        <dbReference type="EMBL" id="RSL48161.1"/>
    </source>
</evidence>